<dbReference type="EMBL" id="BJYK01000001">
    <property type="protein sequence ID" value="GEN78563.1"/>
    <property type="molecule type" value="Genomic_DNA"/>
</dbReference>
<name>A0A511YTP6_9CELL</name>
<proteinExistence type="predicted"/>
<dbReference type="SUPFAM" id="SSF54593">
    <property type="entry name" value="Glyoxalase/Bleomycin resistance protein/Dihydroxybiphenyl dioxygenase"/>
    <property type="match status" value="1"/>
</dbReference>
<accession>A0A511YTP6</accession>
<dbReference type="InterPro" id="IPR041581">
    <property type="entry name" value="Glyoxalase_6"/>
</dbReference>
<evidence type="ECO:0000313" key="2">
    <source>
        <dbReference type="EMBL" id="GEN78563.1"/>
    </source>
</evidence>
<dbReference type="PANTHER" id="PTHR35908">
    <property type="entry name" value="HYPOTHETICAL FUSION PROTEIN"/>
    <property type="match status" value="1"/>
</dbReference>
<organism evidence="2 3">
    <name type="scientific">Actinotalea fermentans</name>
    <dbReference type="NCBI Taxonomy" id="43671"/>
    <lineage>
        <taxon>Bacteria</taxon>
        <taxon>Bacillati</taxon>
        <taxon>Actinomycetota</taxon>
        <taxon>Actinomycetes</taxon>
        <taxon>Micrococcales</taxon>
        <taxon>Cellulomonadaceae</taxon>
        <taxon>Actinotalea</taxon>
    </lineage>
</organism>
<dbReference type="PANTHER" id="PTHR35908:SF1">
    <property type="entry name" value="CONSERVED PROTEIN"/>
    <property type="match status" value="1"/>
</dbReference>
<comment type="caution">
    <text evidence="2">The sequence shown here is derived from an EMBL/GenBank/DDBJ whole genome shotgun (WGS) entry which is preliminary data.</text>
</comment>
<evidence type="ECO:0000313" key="3">
    <source>
        <dbReference type="Proteomes" id="UP000321484"/>
    </source>
</evidence>
<evidence type="ECO:0000259" key="1">
    <source>
        <dbReference type="PROSITE" id="PS51819"/>
    </source>
</evidence>
<gene>
    <name evidence="2" type="ORF">AFE02nite_02970</name>
</gene>
<dbReference type="Proteomes" id="UP000321484">
    <property type="component" value="Unassembled WGS sequence"/>
</dbReference>
<protein>
    <recommendedName>
        <fullName evidence="1">VOC domain-containing protein</fullName>
    </recommendedName>
</protein>
<dbReference type="Pfam" id="PF18029">
    <property type="entry name" value="Glyoxalase_6"/>
    <property type="match status" value="1"/>
</dbReference>
<dbReference type="InterPro" id="IPR037523">
    <property type="entry name" value="VOC_core"/>
</dbReference>
<reference evidence="2 3" key="1">
    <citation type="submission" date="2019-07" db="EMBL/GenBank/DDBJ databases">
        <title>Whole genome shotgun sequence of Actinotalea fermentans NBRC 105374.</title>
        <authorList>
            <person name="Hosoyama A."/>
            <person name="Uohara A."/>
            <person name="Ohji S."/>
            <person name="Ichikawa N."/>
        </authorList>
    </citation>
    <scope>NUCLEOTIDE SEQUENCE [LARGE SCALE GENOMIC DNA]</scope>
    <source>
        <strain evidence="2 3">NBRC 105374</strain>
    </source>
</reference>
<keyword evidence="3" id="KW-1185">Reference proteome</keyword>
<feature type="domain" description="VOC" evidence="1">
    <location>
        <begin position="2"/>
        <end position="113"/>
    </location>
</feature>
<dbReference type="AlphaFoldDB" id="A0A511YTP6"/>
<sequence>MRIEMVTIDCRDPRALGEWWARQVGGRVVEGFEGDEYLIVAAEHGPRLGFQRVGEPTPGKNRVHLDLTAPDRELEVERLLAEGALEVARHEESGFAWVVLSDPEGNQFCVSQAH</sequence>
<dbReference type="InterPro" id="IPR029068">
    <property type="entry name" value="Glyas_Bleomycin-R_OHBP_Dase"/>
</dbReference>
<dbReference type="PROSITE" id="PS51819">
    <property type="entry name" value="VOC"/>
    <property type="match status" value="1"/>
</dbReference>
<dbReference type="Gene3D" id="3.10.180.10">
    <property type="entry name" value="2,3-Dihydroxybiphenyl 1,2-Dioxygenase, domain 1"/>
    <property type="match status" value="1"/>
</dbReference>
<dbReference type="CDD" id="cd06587">
    <property type="entry name" value="VOC"/>
    <property type="match status" value="1"/>
</dbReference>